<dbReference type="PANTHER" id="PTHR12515:SF5">
    <property type="entry name" value="PROTEIN SMAUG"/>
    <property type="match status" value="1"/>
</dbReference>
<dbReference type="GO" id="GO:0000932">
    <property type="term" value="C:P-body"/>
    <property type="evidence" value="ECO:0007669"/>
    <property type="project" value="TreeGrafter"/>
</dbReference>
<dbReference type="AlphaFoldDB" id="A0A397IQA9"/>
<dbReference type="Gene3D" id="1.10.150.50">
    <property type="entry name" value="Transcription Factor, Ets-1"/>
    <property type="match status" value="3"/>
</dbReference>
<accession>A0A397IQA9</accession>
<dbReference type="GO" id="GO:0000289">
    <property type="term" value="P:nuclear-transcribed mRNA poly(A) tail shortening"/>
    <property type="evidence" value="ECO:0007669"/>
    <property type="project" value="TreeGrafter"/>
</dbReference>
<dbReference type="PANTHER" id="PTHR12515">
    <property type="entry name" value="STERILE ALPHA MOTIF DOMAIN CONTAINING PROTEIN 4-RELATED"/>
    <property type="match status" value="1"/>
</dbReference>
<feature type="domain" description="SAM" evidence="5">
    <location>
        <begin position="150"/>
        <end position="214"/>
    </location>
</feature>
<feature type="domain" description="SAM" evidence="5">
    <location>
        <begin position="420"/>
        <end position="486"/>
    </location>
</feature>
<protein>
    <recommendedName>
        <fullName evidence="5">SAM domain-containing protein</fullName>
    </recommendedName>
</protein>
<evidence type="ECO:0000313" key="6">
    <source>
        <dbReference type="EMBL" id="RHZ75926.1"/>
    </source>
</evidence>
<evidence type="ECO:0000256" key="2">
    <source>
        <dbReference type="ARBA" id="ARBA00022490"/>
    </source>
</evidence>
<feature type="compositionally biased region" description="Acidic residues" evidence="4">
    <location>
        <begin position="89"/>
        <end position="105"/>
    </location>
</feature>
<dbReference type="GO" id="GO:0003729">
    <property type="term" value="F:mRNA binding"/>
    <property type="evidence" value="ECO:0007669"/>
    <property type="project" value="TreeGrafter"/>
</dbReference>
<dbReference type="SUPFAM" id="SSF47769">
    <property type="entry name" value="SAM/Pointed domain"/>
    <property type="match status" value="2"/>
</dbReference>
<dbReference type="InterPro" id="IPR013761">
    <property type="entry name" value="SAM/pointed_sf"/>
</dbReference>
<keyword evidence="7" id="KW-1185">Reference proteome</keyword>
<dbReference type="EMBL" id="PQFF01000195">
    <property type="protein sequence ID" value="RHZ75926.1"/>
    <property type="molecule type" value="Genomic_DNA"/>
</dbReference>
<dbReference type="SMART" id="SM00454">
    <property type="entry name" value="SAM"/>
    <property type="match status" value="3"/>
</dbReference>
<evidence type="ECO:0000313" key="7">
    <source>
        <dbReference type="Proteomes" id="UP000266861"/>
    </source>
</evidence>
<dbReference type="Pfam" id="PF07647">
    <property type="entry name" value="SAM_2"/>
    <property type="match status" value="1"/>
</dbReference>
<feature type="domain" description="SAM" evidence="5">
    <location>
        <begin position="328"/>
        <end position="392"/>
    </location>
</feature>
<comment type="subcellular location">
    <subcellularLocation>
        <location evidence="1">Cytoplasm</location>
    </subcellularLocation>
</comment>
<dbReference type="STRING" id="1348612.A0A397IQA9"/>
<evidence type="ECO:0000259" key="5">
    <source>
        <dbReference type="SMART" id="SM00454"/>
    </source>
</evidence>
<gene>
    <name evidence="6" type="ORF">Glove_208g190</name>
</gene>
<keyword evidence="2" id="KW-0963">Cytoplasm</keyword>
<evidence type="ECO:0000256" key="3">
    <source>
        <dbReference type="ARBA" id="ARBA00022884"/>
    </source>
</evidence>
<organism evidence="6 7">
    <name type="scientific">Diversispora epigaea</name>
    <dbReference type="NCBI Taxonomy" id="1348612"/>
    <lineage>
        <taxon>Eukaryota</taxon>
        <taxon>Fungi</taxon>
        <taxon>Fungi incertae sedis</taxon>
        <taxon>Mucoromycota</taxon>
        <taxon>Glomeromycotina</taxon>
        <taxon>Glomeromycetes</taxon>
        <taxon>Diversisporales</taxon>
        <taxon>Diversisporaceae</taxon>
        <taxon>Diversispora</taxon>
    </lineage>
</organism>
<reference evidence="6 7" key="1">
    <citation type="submission" date="2018-08" db="EMBL/GenBank/DDBJ databases">
        <title>Genome and evolution of the arbuscular mycorrhizal fungus Diversispora epigaea (formerly Glomus versiforme) and its bacterial endosymbionts.</title>
        <authorList>
            <person name="Sun X."/>
            <person name="Fei Z."/>
            <person name="Harrison M."/>
        </authorList>
    </citation>
    <scope>NUCLEOTIDE SEQUENCE [LARGE SCALE GENOMIC DNA]</scope>
    <source>
        <strain evidence="6 7">IT104</strain>
    </source>
</reference>
<dbReference type="InterPro" id="IPR050897">
    <property type="entry name" value="SMAUG/VTS1_RNA-bind"/>
</dbReference>
<dbReference type="OrthoDB" id="2155283at2759"/>
<proteinExistence type="predicted"/>
<keyword evidence="3" id="KW-0694">RNA-binding</keyword>
<sequence>MALFRRAKFLFKYSISPHSFVVKNIPRNGINYNVIKLGTINFNHNLTTAATTTTTNITNVPPGILNKKNKNKKKDKKDNIVNTAAVNENNDEGEDEDEDEINVDGDDDKSLMKKEVIKGKLAQLYNKKSENKAEVEKNNKFYLNNYIDNINLELFKDFPAWLDGLGMKPLAPLFEGKTWEEIASYSLRDIEVTGVVHRELLKRLNRHLMKIRGHLARKSMPILERTVSDDGKIPKISDAKYDVKEDVVLRLHALTDGMGRYEPFLRGLEWDEIMSLGRKSLVRLGIEKPNMLVQAFRLDENPSIINEEAQAKFIEYNAFYKENYIQKTNFELLEDFPAWLEGLGLKPLTPRFKDMIWKDILKLRSEGLEELGIYNTNIRRRLIKHFLRAQRDLAAANGEAIPVEKIKEFPKMEDIIQAPIDFKILEDVPCWLHSIRDEFGKFAPFFEGKNWKEIINLSKNELKEMGIFDFEIRNTLHKGLELQKQAFVAQSNSI</sequence>
<evidence type="ECO:0000256" key="4">
    <source>
        <dbReference type="SAM" id="MobiDB-lite"/>
    </source>
</evidence>
<name>A0A397IQA9_9GLOM</name>
<dbReference type="Proteomes" id="UP000266861">
    <property type="component" value="Unassembled WGS sequence"/>
</dbReference>
<comment type="caution">
    <text evidence="6">The sequence shown here is derived from an EMBL/GenBank/DDBJ whole genome shotgun (WGS) entry which is preliminary data.</text>
</comment>
<evidence type="ECO:0000256" key="1">
    <source>
        <dbReference type="ARBA" id="ARBA00004496"/>
    </source>
</evidence>
<feature type="region of interest" description="Disordered" evidence="4">
    <location>
        <begin position="66"/>
        <end position="105"/>
    </location>
</feature>
<dbReference type="InterPro" id="IPR001660">
    <property type="entry name" value="SAM"/>
</dbReference>